<dbReference type="InterPro" id="IPR007893">
    <property type="entry name" value="Spore_coat_U/FanG"/>
</dbReference>
<sequence length="310" mass="31815">MLRFNMKTLALLVGLLLQTTTANAATCSAAISDINFGSISVRAGAANETSGSVNITCSGVVGALIGVCIKIGPGGGGAASSNSPRYMRNGLGGNLNYELRPIGSSATNGTWNEVYVNIPVVLGSATVSIPIYASITSNSVAVDTGAYSSVFSGVSDASITYGLLSCGLLGTEVDIPEFEVAAEVVPSCELDVTAMDFGSLPTPMATAVDETATVNVRCTNSTNYSVTLDQGLNGGSGPADRRMKNSSYELSYGLYRDVARSAPWGALATNDVDSTGIGANQSFTIYGRIPAGQSAYYGTYSDSVVVTVNY</sequence>
<comment type="caution">
    <text evidence="3">The sequence shown here is derived from an EMBL/GenBank/DDBJ whole genome shotgun (WGS) entry which is preliminary data.</text>
</comment>
<name>A0A916VPH6_9RHOB</name>
<dbReference type="AlphaFoldDB" id="A0A916VPH6"/>
<feature type="domain" description="Spore coat protein U/FanG" evidence="2">
    <location>
        <begin position="17"/>
        <end position="150"/>
    </location>
</feature>
<reference evidence="3" key="2">
    <citation type="submission" date="2020-09" db="EMBL/GenBank/DDBJ databases">
        <authorList>
            <person name="Sun Q."/>
            <person name="Zhou Y."/>
        </authorList>
    </citation>
    <scope>NUCLEOTIDE SEQUENCE</scope>
    <source>
        <strain evidence="3">CGMCC 1.15880</strain>
    </source>
</reference>
<feature type="signal peptide" evidence="1">
    <location>
        <begin position="1"/>
        <end position="24"/>
    </location>
</feature>
<accession>A0A916VPH6</accession>
<feature type="chain" id="PRO_5037793507" description="Spore coat protein U/FanG domain-containing protein" evidence="1">
    <location>
        <begin position="25"/>
        <end position="310"/>
    </location>
</feature>
<dbReference type="PANTHER" id="PTHR37089">
    <property type="entry name" value="PROTEIN U-RELATED"/>
    <property type="match status" value="1"/>
</dbReference>
<keyword evidence="1" id="KW-0732">Signal</keyword>
<evidence type="ECO:0000259" key="2">
    <source>
        <dbReference type="Pfam" id="PF05229"/>
    </source>
</evidence>
<dbReference type="PANTHER" id="PTHR37089:SF4">
    <property type="entry name" value="EXPORTED PROTEIN"/>
    <property type="match status" value="1"/>
</dbReference>
<dbReference type="InterPro" id="IPR053167">
    <property type="entry name" value="Spore_coat_component"/>
</dbReference>
<feature type="domain" description="Spore coat protein U/FanG" evidence="2">
    <location>
        <begin position="178"/>
        <end position="307"/>
    </location>
</feature>
<gene>
    <name evidence="3" type="ORF">GCM10011498_16620</name>
</gene>
<dbReference type="Proteomes" id="UP000628017">
    <property type="component" value="Unassembled WGS sequence"/>
</dbReference>
<evidence type="ECO:0000313" key="3">
    <source>
        <dbReference type="EMBL" id="GGA16754.1"/>
    </source>
</evidence>
<evidence type="ECO:0000313" key="4">
    <source>
        <dbReference type="Proteomes" id="UP000628017"/>
    </source>
</evidence>
<dbReference type="RefSeq" id="WP_188673260.1">
    <property type="nucleotide sequence ID" value="NZ_BMKA01000002.1"/>
</dbReference>
<protein>
    <recommendedName>
        <fullName evidence="2">Spore coat protein U/FanG domain-containing protein</fullName>
    </recommendedName>
</protein>
<keyword evidence="4" id="KW-1185">Reference proteome</keyword>
<reference evidence="3" key="1">
    <citation type="journal article" date="2014" name="Int. J. Syst. Evol. Microbiol.">
        <title>Complete genome sequence of Corynebacterium casei LMG S-19264T (=DSM 44701T), isolated from a smear-ripened cheese.</title>
        <authorList>
            <consortium name="US DOE Joint Genome Institute (JGI-PGF)"/>
            <person name="Walter F."/>
            <person name="Albersmeier A."/>
            <person name="Kalinowski J."/>
            <person name="Ruckert C."/>
        </authorList>
    </citation>
    <scope>NUCLEOTIDE SEQUENCE</scope>
    <source>
        <strain evidence="3">CGMCC 1.15880</strain>
    </source>
</reference>
<dbReference type="EMBL" id="BMKA01000002">
    <property type="protein sequence ID" value="GGA16754.1"/>
    <property type="molecule type" value="Genomic_DNA"/>
</dbReference>
<organism evidence="3 4">
    <name type="scientific">Neptunicoccus cionae</name>
    <dbReference type="NCBI Taxonomy" id="2035344"/>
    <lineage>
        <taxon>Bacteria</taxon>
        <taxon>Pseudomonadati</taxon>
        <taxon>Pseudomonadota</taxon>
        <taxon>Alphaproteobacteria</taxon>
        <taxon>Rhodobacterales</taxon>
        <taxon>Paracoccaceae</taxon>
        <taxon>Neptunicoccus</taxon>
    </lineage>
</organism>
<dbReference type="Pfam" id="PF05229">
    <property type="entry name" value="SCPU"/>
    <property type="match status" value="2"/>
</dbReference>
<evidence type="ECO:0000256" key="1">
    <source>
        <dbReference type="SAM" id="SignalP"/>
    </source>
</evidence>
<dbReference type="SMART" id="SM00972">
    <property type="entry name" value="SCPU"/>
    <property type="match status" value="1"/>
</dbReference>
<proteinExistence type="predicted"/>